<keyword evidence="2" id="KW-0547">Nucleotide-binding</keyword>
<evidence type="ECO:0000259" key="5">
    <source>
        <dbReference type="PROSITE" id="PS00662"/>
    </source>
</evidence>
<dbReference type="FunFam" id="3.30.450.90:FF:000001">
    <property type="entry name" value="Type II secretion system ATPase GspE"/>
    <property type="match status" value="1"/>
</dbReference>
<dbReference type="InterPro" id="IPR003593">
    <property type="entry name" value="AAA+_ATPase"/>
</dbReference>
<dbReference type="PATRIC" id="fig|42256.3.peg.876"/>
<dbReference type="InterPro" id="IPR027417">
    <property type="entry name" value="P-loop_NTPase"/>
</dbReference>
<dbReference type="RefSeq" id="WP_084263711.1">
    <property type="nucleotide sequence ID" value="NZ_CP007514.1"/>
</dbReference>
<gene>
    <name evidence="6" type="ORF">RradSPS_0865</name>
    <name evidence="7" type="ORF">SIL72_05885</name>
</gene>
<dbReference type="FunFam" id="3.30.300.160:FF:000002">
    <property type="entry name" value="Type II secretion system protein E"/>
    <property type="match status" value="1"/>
</dbReference>
<dbReference type="SMART" id="SM00382">
    <property type="entry name" value="AAA"/>
    <property type="match status" value="1"/>
</dbReference>
<dbReference type="AlphaFoldDB" id="A0A023X1F5"/>
<comment type="similarity">
    <text evidence="1">Belongs to the GSP E family.</text>
</comment>
<name>A0A023X1F5_RUBRA</name>
<dbReference type="Gene3D" id="3.30.300.160">
    <property type="entry name" value="Type II secretion system, protein E, N-terminal domain"/>
    <property type="match status" value="1"/>
</dbReference>
<dbReference type="Gene3D" id="3.40.50.300">
    <property type="entry name" value="P-loop containing nucleotide triphosphate hydrolases"/>
    <property type="match status" value="1"/>
</dbReference>
<dbReference type="CDD" id="cd01129">
    <property type="entry name" value="PulE-GspE-like"/>
    <property type="match status" value="1"/>
</dbReference>
<dbReference type="KEGG" id="rrd:RradSPS_0865"/>
<dbReference type="STRING" id="42256.RradSPS_0865"/>
<dbReference type="Pfam" id="PF05157">
    <property type="entry name" value="MshEN"/>
    <property type="match status" value="1"/>
</dbReference>
<dbReference type="PANTHER" id="PTHR30258">
    <property type="entry name" value="TYPE II SECRETION SYSTEM PROTEIN GSPE-RELATED"/>
    <property type="match status" value="1"/>
</dbReference>
<keyword evidence="3" id="KW-0067">ATP-binding</keyword>
<accession>A0A023X1F5</accession>
<dbReference type="FunFam" id="3.40.50.300:FF:000398">
    <property type="entry name" value="Type IV pilus assembly ATPase PilB"/>
    <property type="match status" value="1"/>
</dbReference>
<evidence type="ECO:0000256" key="4">
    <source>
        <dbReference type="SAM" id="MobiDB-lite"/>
    </source>
</evidence>
<dbReference type="InterPro" id="IPR007831">
    <property type="entry name" value="T2SS_GspE_N"/>
</dbReference>
<dbReference type="GO" id="GO:0005886">
    <property type="term" value="C:plasma membrane"/>
    <property type="evidence" value="ECO:0007669"/>
    <property type="project" value="TreeGrafter"/>
</dbReference>
<evidence type="ECO:0000256" key="1">
    <source>
        <dbReference type="ARBA" id="ARBA00006611"/>
    </source>
</evidence>
<dbReference type="eggNOG" id="COG2804">
    <property type="taxonomic scope" value="Bacteria"/>
</dbReference>
<sequence length="582" mass="63376">MLRQESGGSGRQATQEAPRQPGRLGAGRSIWEGLVSEGVISESQLARAREVQRDDPRDLGKVLVSLGFVTAEEIAKARARRLRLKYVEITDRNLDRAAANLVPESLLRKHRALPLALEDGKLVVALADPLNIQALEDLRMASRHSVSPVVADEEAIEKALIKLFAAGEDVSSLLDDADSEPAESLGDLDLGVGARPDERPVIRLVSSILQQAISDGTSDIHVEPRQNQLAIRFRVDGILREVMSIPQKLQSGVTARFKILANLDIAEKRLPQDGRFSVKVGGKKVDLRVSTLPTVFGEKVVLRLLEASNVLMKLPDLGFAPGVYRSYREVFTRPYGAILVTGPTGSGKSTTLYATLNELNTPEKNIITVEDPVEYRIGGINQVQTNAKVGLTFASALRNILRSDPDIVMIGEIRDHETAKIAVESALTGHLVLATLHTSNAPGALTRLTDMGVEPFLTSSAVDCVIAQRLARKLCAHCKRPAEIARKALREAGFAVERLERTDFHAAVGCNRCGGTGYSGRLGIYELMVMTEEIKRMVLSRESNDEISRAAQRAGMIRLKEDGLHKAAAGLTTVEEVLRTVI</sequence>
<dbReference type="Pfam" id="PF00437">
    <property type="entry name" value="T2SSE"/>
    <property type="match status" value="1"/>
</dbReference>
<evidence type="ECO:0000313" key="7">
    <source>
        <dbReference type="EMBL" id="MDX5893558.1"/>
    </source>
</evidence>
<dbReference type="PANTHER" id="PTHR30258:SF1">
    <property type="entry name" value="PROTEIN TRANSPORT PROTEIN HOFB HOMOLOG"/>
    <property type="match status" value="1"/>
</dbReference>
<dbReference type="EMBL" id="JAWXXX010000001">
    <property type="protein sequence ID" value="MDX5893558.1"/>
    <property type="molecule type" value="Genomic_DNA"/>
</dbReference>
<protein>
    <submittedName>
        <fullName evidence="7">ATPase, T2SS/T4P/T4SS family</fullName>
    </submittedName>
    <submittedName>
        <fullName evidence="6">Type II secretory pathway ATPase PulE/Tfp pilus assembly pathway</fullName>
    </submittedName>
</protein>
<dbReference type="HOGENOM" id="CLU_013446_10_6_11"/>
<organism evidence="6 8">
    <name type="scientific">Rubrobacter radiotolerans</name>
    <name type="common">Arthrobacter radiotolerans</name>
    <dbReference type="NCBI Taxonomy" id="42256"/>
    <lineage>
        <taxon>Bacteria</taxon>
        <taxon>Bacillati</taxon>
        <taxon>Actinomycetota</taxon>
        <taxon>Rubrobacteria</taxon>
        <taxon>Rubrobacterales</taxon>
        <taxon>Rubrobacteraceae</taxon>
        <taxon>Rubrobacter</taxon>
    </lineage>
</organism>
<keyword evidence="8" id="KW-1185">Reference proteome</keyword>
<dbReference type="Gene3D" id="3.30.450.90">
    <property type="match status" value="1"/>
</dbReference>
<dbReference type="Proteomes" id="UP001281130">
    <property type="component" value="Unassembled WGS sequence"/>
</dbReference>
<feature type="region of interest" description="Disordered" evidence="4">
    <location>
        <begin position="1"/>
        <end position="26"/>
    </location>
</feature>
<dbReference type="SUPFAM" id="SSF160246">
    <property type="entry name" value="EspE N-terminal domain-like"/>
    <property type="match status" value="1"/>
</dbReference>
<evidence type="ECO:0000256" key="2">
    <source>
        <dbReference type="ARBA" id="ARBA00022741"/>
    </source>
</evidence>
<dbReference type="InterPro" id="IPR037257">
    <property type="entry name" value="T2SS_E_N_sf"/>
</dbReference>
<dbReference type="EMBL" id="CP007514">
    <property type="protein sequence ID" value="AHY46148.1"/>
    <property type="molecule type" value="Genomic_DNA"/>
</dbReference>
<dbReference type="GO" id="GO:0016887">
    <property type="term" value="F:ATP hydrolysis activity"/>
    <property type="evidence" value="ECO:0007669"/>
    <property type="project" value="TreeGrafter"/>
</dbReference>
<dbReference type="OrthoDB" id="9805147at2"/>
<dbReference type="Proteomes" id="UP000025229">
    <property type="component" value="Chromosome"/>
</dbReference>
<dbReference type="GO" id="GO:0005524">
    <property type="term" value="F:ATP binding"/>
    <property type="evidence" value="ECO:0007669"/>
    <property type="project" value="UniProtKB-KW"/>
</dbReference>
<dbReference type="Gene3D" id="1.10.40.70">
    <property type="match status" value="1"/>
</dbReference>
<reference evidence="7" key="2">
    <citation type="submission" date="2023-11" db="EMBL/GenBank/DDBJ databases">
        <title>MicrobeMod: A computational toolkit for identifying prokaryotic methylation and restriction-modification with nanopore sequencing.</title>
        <authorList>
            <person name="Crits-Christoph A."/>
            <person name="Kang S.C."/>
            <person name="Lee H."/>
            <person name="Ostrov N."/>
        </authorList>
    </citation>
    <scope>NUCLEOTIDE SEQUENCE</scope>
    <source>
        <strain evidence="7">ATCC 51242</strain>
    </source>
</reference>
<evidence type="ECO:0000313" key="6">
    <source>
        <dbReference type="EMBL" id="AHY46148.1"/>
    </source>
</evidence>
<dbReference type="SUPFAM" id="SSF52540">
    <property type="entry name" value="P-loop containing nucleoside triphosphate hydrolases"/>
    <property type="match status" value="1"/>
</dbReference>
<proteinExistence type="inferred from homology"/>
<evidence type="ECO:0000313" key="8">
    <source>
        <dbReference type="Proteomes" id="UP000025229"/>
    </source>
</evidence>
<dbReference type="PROSITE" id="PS00662">
    <property type="entry name" value="T2SP_E"/>
    <property type="match status" value="1"/>
</dbReference>
<dbReference type="InterPro" id="IPR001482">
    <property type="entry name" value="T2SS/T4SS_dom"/>
</dbReference>
<feature type="domain" description="Bacterial type II secretion system protein E" evidence="5">
    <location>
        <begin position="401"/>
        <end position="415"/>
    </location>
</feature>
<reference evidence="6 8" key="1">
    <citation type="submission" date="2014-03" db="EMBL/GenBank/DDBJ databases">
        <title>Complete genome sequence of the Radio-Resistant Rubrobacter radiotolerans RSPS-4.</title>
        <authorList>
            <person name="Egas C.C."/>
            <person name="Barroso C.C."/>
            <person name="Froufe H.J.C."/>
            <person name="Pacheco J.J."/>
            <person name="Albuquerque L.L."/>
            <person name="da Costa M.M.S."/>
        </authorList>
    </citation>
    <scope>NUCLEOTIDE SEQUENCE [LARGE SCALE GENOMIC DNA]</scope>
    <source>
        <strain evidence="6 8">RSPS-4</strain>
    </source>
</reference>
<evidence type="ECO:0000256" key="3">
    <source>
        <dbReference type="ARBA" id="ARBA00022840"/>
    </source>
</evidence>